<feature type="region of interest" description="Disordered" evidence="4">
    <location>
        <begin position="1"/>
        <end position="548"/>
    </location>
</feature>
<feature type="compositionally biased region" description="Basic and acidic residues" evidence="4">
    <location>
        <begin position="30"/>
        <end position="152"/>
    </location>
</feature>
<feature type="compositionally biased region" description="Basic residues" evidence="4">
    <location>
        <begin position="1529"/>
        <end position="1553"/>
    </location>
</feature>
<feature type="compositionally biased region" description="Basic and acidic residues" evidence="4">
    <location>
        <begin position="399"/>
        <end position="429"/>
    </location>
</feature>
<evidence type="ECO:0000256" key="3">
    <source>
        <dbReference type="SAM" id="Coils"/>
    </source>
</evidence>
<feature type="compositionally biased region" description="Basic and acidic residues" evidence="4">
    <location>
        <begin position="1353"/>
        <end position="1367"/>
    </location>
</feature>
<dbReference type="GO" id="GO:0048024">
    <property type="term" value="P:regulation of mRNA splicing, via spliceosome"/>
    <property type="evidence" value="ECO:0007669"/>
    <property type="project" value="TreeGrafter"/>
</dbReference>
<feature type="compositionally biased region" description="Basic and acidic residues" evidence="4">
    <location>
        <begin position="1496"/>
        <end position="1512"/>
    </location>
</feature>
<dbReference type="PANTHER" id="PTHR23148">
    <property type="entry name" value="SERINE/ARGININE REGULATED NUCLEAR MATRIX PROTEIN"/>
    <property type="match status" value="1"/>
</dbReference>
<feature type="coiled-coil region" evidence="3">
    <location>
        <begin position="1011"/>
        <end position="1059"/>
    </location>
</feature>
<feature type="compositionally biased region" description="Basic residues" evidence="4">
    <location>
        <begin position="526"/>
        <end position="540"/>
    </location>
</feature>
<feature type="compositionally biased region" description="Basic and acidic residues" evidence="4">
    <location>
        <begin position="1244"/>
        <end position="1276"/>
    </location>
</feature>
<protein>
    <submittedName>
        <fullName evidence="5">Uncharacterized protein</fullName>
    </submittedName>
</protein>
<dbReference type="GO" id="GO:0005681">
    <property type="term" value="C:spliceosomal complex"/>
    <property type="evidence" value="ECO:0007669"/>
    <property type="project" value="TreeGrafter"/>
</dbReference>
<evidence type="ECO:0000256" key="2">
    <source>
        <dbReference type="ARBA" id="ARBA00023054"/>
    </source>
</evidence>
<evidence type="ECO:0000256" key="1">
    <source>
        <dbReference type="ARBA" id="ARBA00009097"/>
    </source>
</evidence>
<feature type="compositionally biased region" description="Basic and acidic residues" evidence="4">
    <location>
        <begin position="260"/>
        <end position="272"/>
    </location>
</feature>
<organism evidence="5">
    <name type="scientific">Neospora caninum (strain Liverpool)</name>
    <dbReference type="NCBI Taxonomy" id="572307"/>
    <lineage>
        <taxon>Eukaryota</taxon>
        <taxon>Sar</taxon>
        <taxon>Alveolata</taxon>
        <taxon>Apicomplexa</taxon>
        <taxon>Conoidasida</taxon>
        <taxon>Coccidia</taxon>
        <taxon>Eucoccidiorida</taxon>
        <taxon>Eimeriorina</taxon>
        <taxon>Sarcocystidae</taxon>
        <taxon>Neospora</taxon>
    </lineage>
</organism>
<gene>
    <name evidence="5" type="ORF">BN1204_003670</name>
</gene>
<feature type="compositionally biased region" description="Basic and acidic residues" evidence="4">
    <location>
        <begin position="970"/>
        <end position="991"/>
    </location>
</feature>
<feature type="compositionally biased region" description="Low complexity" evidence="4">
    <location>
        <begin position="513"/>
        <end position="525"/>
    </location>
</feature>
<dbReference type="EMBL" id="LN714475">
    <property type="protein sequence ID" value="CEL64471.1"/>
    <property type="molecule type" value="Genomic_DNA"/>
</dbReference>
<feature type="compositionally biased region" description="Basic and acidic residues" evidence="4">
    <location>
        <begin position="171"/>
        <end position="208"/>
    </location>
</feature>
<keyword evidence="2 3" id="KW-0175">Coiled coil</keyword>
<feature type="region of interest" description="Disordered" evidence="4">
    <location>
        <begin position="569"/>
        <end position="603"/>
    </location>
</feature>
<feature type="compositionally biased region" description="Acidic residues" evidence="4">
    <location>
        <begin position="220"/>
        <end position="232"/>
    </location>
</feature>
<dbReference type="Pfam" id="PF16046">
    <property type="entry name" value="FAM76"/>
    <property type="match status" value="1"/>
</dbReference>
<proteinExistence type="inferred from homology"/>
<feature type="compositionally biased region" description="Low complexity" evidence="4">
    <location>
        <begin position="708"/>
        <end position="735"/>
    </location>
</feature>
<feature type="compositionally biased region" description="Low complexity" evidence="4">
    <location>
        <begin position="156"/>
        <end position="165"/>
    </location>
</feature>
<feature type="compositionally biased region" description="Low complexity" evidence="4">
    <location>
        <begin position="459"/>
        <end position="472"/>
    </location>
</feature>
<reference evidence="5" key="1">
    <citation type="journal article" date="2015" name="PLoS ONE">
        <title>Comprehensive Evaluation of Toxoplasma gondii VEG and Neospora caninum LIV Genomes with Tachyzoite Stage Transcriptome and Proteome Defines Novel Transcript Features.</title>
        <authorList>
            <person name="Ramaprasad A."/>
            <person name="Mourier T."/>
            <person name="Naeem R."/>
            <person name="Malas T.B."/>
            <person name="Moussa E."/>
            <person name="Panigrahi A."/>
            <person name="Vermont S.J."/>
            <person name="Otto T.D."/>
            <person name="Wastling J."/>
            <person name="Pain A."/>
        </authorList>
    </citation>
    <scope>NUCLEOTIDE SEQUENCE</scope>
    <source>
        <strain evidence="5">Liverpool</strain>
    </source>
</reference>
<feature type="compositionally biased region" description="Low complexity" evidence="4">
    <location>
        <begin position="1405"/>
        <end position="1415"/>
    </location>
</feature>
<feature type="compositionally biased region" description="Basic and acidic residues" evidence="4">
    <location>
        <begin position="1312"/>
        <end position="1328"/>
    </location>
</feature>
<accession>A0A0F7U5W1</accession>
<evidence type="ECO:0000256" key="4">
    <source>
        <dbReference type="SAM" id="MobiDB-lite"/>
    </source>
</evidence>
<dbReference type="InterPro" id="IPR032017">
    <property type="entry name" value="FAM76"/>
</dbReference>
<feature type="region of interest" description="Disordered" evidence="4">
    <location>
        <begin position="969"/>
        <end position="1004"/>
    </location>
</feature>
<dbReference type="GO" id="GO:0003723">
    <property type="term" value="F:RNA binding"/>
    <property type="evidence" value="ECO:0007669"/>
    <property type="project" value="TreeGrafter"/>
</dbReference>
<feature type="region of interest" description="Disordered" evidence="4">
    <location>
        <begin position="1197"/>
        <end position="1553"/>
    </location>
</feature>
<feature type="region of interest" description="Disordered" evidence="4">
    <location>
        <begin position="689"/>
        <end position="769"/>
    </location>
</feature>
<evidence type="ECO:0000313" key="5">
    <source>
        <dbReference type="EMBL" id="CEL64471.1"/>
    </source>
</evidence>
<feature type="compositionally biased region" description="Low complexity" evidence="4">
    <location>
        <begin position="1445"/>
        <end position="1455"/>
    </location>
</feature>
<feature type="compositionally biased region" description="Basic and acidic residues" evidence="4">
    <location>
        <begin position="1224"/>
        <end position="1237"/>
    </location>
</feature>
<sequence>MTEDPGDQLYSPSRLDDSPEAPALSSGHARHGESRKDDGDPAEDNSKADARARGDSGGRRDGRRSQSPAHREGSKKTGHASDRCGREEERERERMSSRRDGEEKSREREKAKQREHEEDPRSDRSSRKDHGEDRDRKKDKRSNSDRESDSGKRKSSSSSSSSSSTSRRKNRFDVGPEEHKRMQRMEQWRLLVEQKKAEGEKASPDEKTLSAPQTRHAGDSDSDDDMQIDDPTENAVQQLAPVPAAGLASARVAAHTAPEGPKEKRTADDSPARRRREERRRGRDERDGGRREERRREDRREHDGKREERHDGRREERRRGHGDRREDREEGRREDRRRGHERERREHYGERRTEDGKTDFGGSHKRHDTRGHSGSPHASKSAELPASGPQDGSSTWGALEEREEKREDTKEGKDSQERPGDRQDSRKEDQSEEGGISSRLRRRHTLRCGGAGHRRGSDSEGSASERSSPSPAFERAKKSLHKGRRGDGRASAVALALDDEEEDRCHGHLPGYSNLPSPSLSPASSRSRRSRSPQAFKKKASPVDLTSLDPWTHASQRHTQFENGTYRGEASEKNGLASGHSHARTPFSSFTGRGGPRMQSPLAQIPTSHFSGVHTPHPGAVAAAQGGQGSVPPSQKEVLGAYGAAWGSPFAPPAFPLPGAAPPYPGYFPPFASVPCAAPLPPWAGGPHGDVSIAPAREGETLGGGQKLGRSSASSLGNGGASALPGGSPAFGAPGDHLDAHGPGPASSFLSSPPPDTHPVLQQQAREQEQQKMRAQNVAVISPNVWKKIDKLRRAKICLNCRQQPQRISNASGAPSGVCSGCTRHVGRQHCKHCGIEFLQHHYCAQAEKLLGRPICLGCARQMSKYQRDPSICRYCKCWSAWNEAQECERCRSRIQRHGMPRRCERCGVDAAFPRSSTQAGETGETLEFLCFLCSFAVKKALLLQQRSRSRAQQTLQLLQPGRVNAAALEPDKVPKGLLSGRREAIGATEEKEAEDEESEGKPASYWKNHAQTLQQQNEEFLQQLQHMQEQLLHKDLTMQEQQQEKKEQQQALQHDLLQEKRRNQQLLLDLKRASVEQEAQASKAAADQRRAEEVHLGLSNALHECIDQLKHRNEELELANKRCTSESQQYKKQNQALIREMESVKKELSSAISSRDSALSSRDAAASKAADLEASLAAAQRELAETKKKLADLEEEFGSAQAKAETATREAEVYRQRVQTAEGEARPVREEKREQAEAFLEESGEKEREECGEGRDETGRDNEGQKGEEDEKERNGEEDEKERNGEEDEKERNGEEDEKETNGEEDETVEGELRPEDEGRRKGVSERRAKRGRVARHREEKEGNGVEETVEQENKEATLEEMTRDQEEAEGGGEGTGEPATEYTHCPSAEQGEDAHAVSVDKGAAASEDSSSSAQTPAEEETGKRRKRKRTDGGHEDAEEGNERNAGANRANGEAEMENDCANLPARAEIQDTEQETEAKRRRSAGEAAATAPQESKEASGGEGEDTKESAEADDEDAPLTRAASAKINKRGGRKGAATQRKKPKAKASRRR</sequence>
<feature type="compositionally biased region" description="Basic and acidic residues" evidence="4">
    <location>
        <begin position="1207"/>
        <end position="1216"/>
    </location>
</feature>
<comment type="similarity">
    <text evidence="1">Belongs to the FAM76 family.</text>
</comment>
<dbReference type="InterPro" id="IPR052225">
    <property type="entry name" value="Ser/Arg_repetitive_matrix"/>
</dbReference>
<dbReference type="PANTHER" id="PTHR23148:SF0">
    <property type="entry name" value="SERINE_ARGININE REPETITIVE MATRIX PROTEIN 1"/>
    <property type="match status" value="1"/>
</dbReference>
<feature type="compositionally biased region" description="Basic and acidic residues" evidence="4">
    <location>
        <begin position="279"/>
        <end position="358"/>
    </location>
</feature>
<name>A0A0F7U5W1_NEOCL</name>
<feature type="compositionally biased region" description="Acidic residues" evidence="4">
    <location>
        <begin position="1277"/>
        <end position="1311"/>
    </location>
</feature>